<dbReference type="AlphaFoldDB" id="A0A2W2BWA9"/>
<dbReference type="InterPro" id="IPR028098">
    <property type="entry name" value="Glyco_trans_4-like_N"/>
</dbReference>
<keyword evidence="1" id="KW-0328">Glycosyltransferase</keyword>
<evidence type="ECO:0000313" key="5">
    <source>
        <dbReference type="EMBL" id="PZF79907.1"/>
    </source>
</evidence>
<gene>
    <name evidence="5" type="ORF">C1I92_28740</name>
</gene>
<evidence type="ECO:0000256" key="1">
    <source>
        <dbReference type="ARBA" id="ARBA00022676"/>
    </source>
</evidence>
<accession>A0A2W2BWA9</accession>
<dbReference type="InterPro" id="IPR001296">
    <property type="entry name" value="Glyco_trans_1"/>
</dbReference>
<dbReference type="EMBL" id="POTW01000110">
    <property type="protein sequence ID" value="PZF79907.1"/>
    <property type="molecule type" value="Genomic_DNA"/>
</dbReference>
<evidence type="ECO:0000313" key="6">
    <source>
        <dbReference type="Proteomes" id="UP000248764"/>
    </source>
</evidence>
<dbReference type="Pfam" id="PF13439">
    <property type="entry name" value="Glyco_transf_4"/>
    <property type="match status" value="1"/>
</dbReference>
<name>A0A2W2BWA9_9ACTN</name>
<dbReference type="Proteomes" id="UP000248764">
    <property type="component" value="Unassembled WGS sequence"/>
</dbReference>
<comment type="caution">
    <text evidence="5">The sequence shown here is derived from an EMBL/GenBank/DDBJ whole genome shotgun (WGS) entry which is preliminary data.</text>
</comment>
<reference evidence="5 6" key="1">
    <citation type="submission" date="2018-01" db="EMBL/GenBank/DDBJ databases">
        <title>Draft genome sequence of Jiangella sp. GTF31.</title>
        <authorList>
            <person name="Sahin N."/>
            <person name="Ay H."/>
            <person name="Saygin H."/>
        </authorList>
    </citation>
    <scope>NUCLEOTIDE SEQUENCE [LARGE SCALE GENOMIC DNA]</scope>
    <source>
        <strain evidence="5 6">GTF31</strain>
    </source>
</reference>
<evidence type="ECO:0000256" key="2">
    <source>
        <dbReference type="ARBA" id="ARBA00022679"/>
    </source>
</evidence>
<feature type="domain" description="Glycosyltransferase subfamily 4-like N-terminal" evidence="4">
    <location>
        <begin position="16"/>
        <end position="178"/>
    </location>
</feature>
<protein>
    <recommendedName>
        <fullName evidence="7">Glycosyltransferase family 1 protein</fullName>
    </recommendedName>
</protein>
<evidence type="ECO:0000259" key="3">
    <source>
        <dbReference type="Pfam" id="PF00534"/>
    </source>
</evidence>
<evidence type="ECO:0000259" key="4">
    <source>
        <dbReference type="Pfam" id="PF13439"/>
    </source>
</evidence>
<dbReference type="Gene3D" id="3.40.50.2000">
    <property type="entry name" value="Glycogen Phosphorylase B"/>
    <property type="match status" value="2"/>
</dbReference>
<dbReference type="SUPFAM" id="SSF53756">
    <property type="entry name" value="UDP-Glycosyltransferase/glycogen phosphorylase"/>
    <property type="match status" value="1"/>
</dbReference>
<evidence type="ECO:0008006" key="7">
    <source>
        <dbReference type="Google" id="ProtNLM"/>
    </source>
</evidence>
<dbReference type="GO" id="GO:0016757">
    <property type="term" value="F:glycosyltransferase activity"/>
    <property type="evidence" value="ECO:0007669"/>
    <property type="project" value="UniProtKB-KW"/>
</dbReference>
<dbReference type="Pfam" id="PF00534">
    <property type="entry name" value="Glycos_transf_1"/>
    <property type="match status" value="1"/>
</dbReference>
<organism evidence="5 6">
    <name type="scientific">Jiangella anatolica</name>
    <dbReference type="NCBI Taxonomy" id="2670374"/>
    <lineage>
        <taxon>Bacteria</taxon>
        <taxon>Bacillati</taxon>
        <taxon>Actinomycetota</taxon>
        <taxon>Actinomycetes</taxon>
        <taxon>Jiangellales</taxon>
        <taxon>Jiangellaceae</taxon>
        <taxon>Jiangella</taxon>
    </lineage>
</organism>
<dbReference type="CDD" id="cd03801">
    <property type="entry name" value="GT4_PimA-like"/>
    <property type="match status" value="1"/>
</dbReference>
<sequence length="384" mass="40685">MAARVRVLHLLPDLRVGGGQTVVLGLLRHLDAARFDTGVAALAGPAELRAEFTEAAGAAPVELTAAGRAQAVHLVVRLLRRERADVLHVHSPPDRVVGHLAALAAGVPVVGHLHSEWVHLRPAPDGDPGLGGARRRATAAVRLAAERRAVRHYVAASAHVAGLFAAATTTPVTVLPPATSVSPAAPGERERVRRELGLDPGAPVLLQVARIVDGKGHDDLVPLLHDVRSRFPDAVLLVVGEGERREAFRCAIDTAGLSDAVRLLGRRDDVAALMAAADLLVFPSRSEGMGLVVLEAMAAGLPVAAYDLPAFREFARDGETGAYVPAGAREELTKAVIELLGDADRRAAYGRAGRATVDQRFRWPHAAAVLGEVYERVAAERRRR</sequence>
<keyword evidence="6" id="KW-1185">Reference proteome</keyword>
<keyword evidence="2" id="KW-0808">Transferase</keyword>
<feature type="domain" description="Glycosyl transferase family 1" evidence="3">
    <location>
        <begin position="189"/>
        <end position="355"/>
    </location>
</feature>
<dbReference type="PANTHER" id="PTHR12526">
    <property type="entry name" value="GLYCOSYLTRANSFERASE"/>
    <property type="match status" value="1"/>
</dbReference>
<proteinExistence type="predicted"/>